<keyword evidence="2" id="KW-0732">Signal</keyword>
<name>A0AA36MW69_9DINO</name>
<evidence type="ECO:0000256" key="2">
    <source>
        <dbReference type="SAM" id="SignalP"/>
    </source>
</evidence>
<protein>
    <submittedName>
        <fullName evidence="3">Uncharacterized protein</fullName>
    </submittedName>
</protein>
<evidence type="ECO:0000256" key="1">
    <source>
        <dbReference type="SAM" id="MobiDB-lite"/>
    </source>
</evidence>
<feature type="region of interest" description="Disordered" evidence="1">
    <location>
        <begin position="362"/>
        <end position="382"/>
    </location>
</feature>
<keyword evidence="4" id="KW-1185">Reference proteome</keyword>
<gene>
    <name evidence="3" type="ORF">EVOR1521_LOCUS14350</name>
</gene>
<feature type="chain" id="PRO_5041254549" evidence="2">
    <location>
        <begin position="16"/>
        <end position="719"/>
    </location>
</feature>
<feature type="signal peptide" evidence="2">
    <location>
        <begin position="1"/>
        <end position="15"/>
    </location>
</feature>
<dbReference type="Proteomes" id="UP001178507">
    <property type="component" value="Unassembled WGS sequence"/>
</dbReference>
<reference evidence="3" key="1">
    <citation type="submission" date="2023-08" db="EMBL/GenBank/DDBJ databases">
        <authorList>
            <person name="Chen Y."/>
            <person name="Shah S."/>
            <person name="Dougan E. K."/>
            <person name="Thang M."/>
            <person name="Chan C."/>
        </authorList>
    </citation>
    <scope>NUCLEOTIDE SEQUENCE</scope>
</reference>
<proteinExistence type="predicted"/>
<accession>A0AA36MW69</accession>
<feature type="compositionally biased region" description="Acidic residues" evidence="1">
    <location>
        <begin position="364"/>
        <end position="375"/>
    </location>
</feature>
<evidence type="ECO:0000313" key="4">
    <source>
        <dbReference type="Proteomes" id="UP001178507"/>
    </source>
</evidence>
<dbReference type="AlphaFoldDB" id="A0AA36MW69"/>
<evidence type="ECO:0000313" key="3">
    <source>
        <dbReference type="EMBL" id="CAJ1388498.1"/>
    </source>
</evidence>
<sequence>MRILLLHLLLQLTLAVRQVAHDDVPDTELEMETVEEVEAAEQATQQSIEKLGMALQNQPTVLIPLRGSLQIGPSLRTLHTKMKETLTISHGMPTGATHDKIWLEFNLAAKDENASTSFANAMANFLGQLHLHQHLNVSAEGDAVCVKTSPFQLPNVTKHMLETVVKHVGHLKISESVDVDANDILSHPDEPIFQELYQGFLASVDASLSDALKGVFSKQLQKEIPAGSAAMQILLSIFAGASVDAKLAYTAKSRKAMFSTLPGKLKWSFSDIVQISKQAAEKSPARVRGPLAEAGVKLLQLAGETLTAFQSVEVKNLPVGLQAVLSFHNFNPFAIMAAIIQEAGIADILQAPAEVPLLKRQLEPTEESEPTEEPDTLPSQPRELDLSTALESETVEEVEAAEQATQQSIEKLGMALQNQPTVLIPLRGSLQIGPSLRTLHTKMKETLTISHGMPTGATHDKIWLEFNLAAKDENASTSFANAMANFLGQLHLHQHLNVSAEGDAVCVKTSPFQLPNVTKHMLETVVKHVGHLKISESVDVDANDILSHPDEPIFQELYQGFLASVDASLSDALKGVFSKQLQKEIPAGSAAMQILLSIFAGASVDAKLAYTAKSRKAMFSTLPGKLKWSFSDIVQISKQAAEKSPARVRGPLAEAGVKLLQLAGETLTAFQSVEVKNLPVGLQAVLSFHNFNPFAIMAAIIQEARIADILQASGASHGT</sequence>
<dbReference type="EMBL" id="CAUJNA010001702">
    <property type="protein sequence ID" value="CAJ1388498.1"/>
    <property type="molecule type" value="Genomic_DNA"/>
</dbReference>
<organism evidence="3 4">
    <name type="scientific">Effrenium voratum</name>
    <dbReference type="NCBI Taxonomy" id="2562239"/>
    <lineage>
        <taxon>Eukaryota</taxon>
        <taxon>Sar</taxon>
        <taxon>Alveolata</taxon>
        <taxon>Dinophyceae</taxon>
        <taxon>Suessiales</taxon>
        <taxon>Symbiodiniaceae</taxon>
        <taxon>Effrenium</taxon>
    </lineage>
</organism>
<comment type="caution">
    <text evidence="3">The sequence shown here is derived from an EMBL/GenBank/DDBJ whole genome shotgun (WGS) entry which is preliminary data.</text>
</comment>